<proteinExistence type="predicted"/>
<feature type="transmembrane region" description="Helical" evidence="1">
    <location>
        <begin position="100"/>
        <end position="122"/>
    </location>
</feature>
<evidence type="ECO:0008006" key="4">
    <source>
        <dbReference type="Google" id="ProtNLM"/>
    </source>
</evidence>
<reference evidence="2 3" key="1">
    <citation type="submission" date="2020-01" db="EMBL/GenBank/DDBJ databases">
        <title>Vast differences in strain-level diversity in the gut microbiota of two closely related honey bee species.</title>
        <authorList>
            <person name="Ellegaard K.M."/>
            <person name="Suenami S."/>
            <person name="Miyazaki R."/>
            <person name="Engel P."/>
        </authorList>
    </citation>
    <scope>NUCLEOTIDE SEQUENCE [LARGE SCALE GENOMIC DNA]</scope>
    <source>
        <strain evidence="2 3">ESL0416</strain>
    </source>
</reference>
<sequence length="263" mass="29588">MLIKMQIKRMCLRWQTLLAVLIGLLVVVIQALTINQVNATRGVNNAFLHLTGFDFSGSGTTIYYLILPLMCGLAASSTFQEDKRNHRLSQLLSRRTQRQYLFSTTASSFIVGGLVGILPLLIEAGYFFINFQVTNAPTGRDHQIISPSGWGYNFFIHNTLLFWLCTILIAFVFSGLFSLMGLVSSYFEIHSGVETIIPFVISFITLLAANLTGEIEASLYYVLTPTYSNSYSYTQWILLGYLLVILLAVFGLTWRQSKQDVFN</sequence>
<accession>A0ABX8W6L4</accession>
<evidence type="ECO:0000313" key="3">
    <source>
        <dbReference type="Proteomes" id="UP000826550"/>
    </source>
</evidence>
<feature type="transmembrane region" description="Helical" evidence="1">
    <location>
        <begin position="233"/>
        <end position="254"/>
    </location>
</feature>
<feature type="transmembrane region" description="Helical" evidence="1">
    <location>
        <begin position="195"/>
        <end position="213"/>
    </location>
</feature>
<dbReference type="EMBL" id="CP048268">
    <property type="protein sequence ID" value="QYN53284.1"/>
    <property type="molecule type" value="Genomic_DNA"/>
</dbReference>
<keyword evidence="1" id="KW-1133">Transmembrane helix</keyword>
<protein>
    <recommendedName>
        <fullName evidence="4">ABC transporter permease</fullName>
    </recommendedName>
</protein>
<evidence type="ECO:0000256" key="1">
    <source>
        <dbReference type="SAM" id="Phobius"/>
    </source>
</evidence>
<keyword evidence="3" id="KW-1185">Reference proteome</keyword>
<gene>
    <name evidence="2" type="ORF">GYM71_07585</name>
</gene>
<keyword evidence="1" id="KW-0472">Membrane</keyword>
<organism evidence="2 3">
    <name type="scientific">Lactobacillus panisapium</name>
    <dbReference type="NCBI Taxonomy" id="2012495"/>
    <lineage>
        <taxon>Bacteria</taxon>
        <taxon>Bacillati</taxon>
        <taxon>Bacillota</taxon>
        <taxon>Bacilli</taxon>
        <taxon>Lactobacillales</taxon>
        <taxon>Lactobacillaceae</taxon>
        <taxon>Lactobacillus</taxon>
    </lineage>
</organism>
<feature type="transmembrane region" description="Helical" evidence="1">
    <location>
        <begin position="63"/>
        <end position="79"/>
    </location>
</feature>
<dbReference type="Proteomes" id="UP000826550">
    <property type="component" value="Chromosome"/>
</dbReference>
<evidence type="ECO:0000313" key="2">
    <source>
        <dbReference type="EMBL" id="QYN53284.1"/>
    </source>
</evidence>
<name>A0ABX8W6L4_9LACO</name>
<dbReference type="RefSeq" id="WP_220220024.1">
    <property type="nucleotide sequence ID" value="NZ_CP048268.1"/>
</dbReference>
<feature type="transmembrane region" description="Helical" evidence="1">
    <location>
        <begin position="160"/>
        <end position="183"/>
    </location>
</feature>
<keyword evidence="1" id="KW-0812">Transmembrane</keyword>